<evidence type="ECO:0000313" key="2">
    <source>
        <dbReference type="Proteomes" id="UP000054107"/>
    </source>
</evidence>
<gene>
    <name evidence="1" type="primary">PARPA_04431.1 scaffold 13078</name>
</gene>
<dbReference type="Proteomes" id="UP000054107">
    <property type="component" value="Unassembled WGS sequence"/>
</dbReference>
<evidence type="ECO:0000313" key="1">
    <source>
        <dbReference type="EMBL" id="CEP10691.1"/>
    </source>
</evidence>
<dbReference type="AlphaFoldDB" id="A0A0B7MXC8"/>
<proteinExistence type="predicted"/>
<dbReference type="EMBL" id="LN724749">
    <property type="protein sequence ID" value="CEP10691.1"/>
    <property type="molecule type" value="Genomic_DNA"/>
</dbReference>
<name>A0A0B7MXC8_9FUNG</name>
<sequence length="103" mass="12054">MRANRDILAQQHQLERQNQAQMHALGTAELQRLKPALLQRLVEKDVYIAPAAPAYTRNPFDDTPQYTPQDEHVLIDIHDEREKDATIIHTEQQYNNARNNSRR</sequence>
<reference evidence="1 2" key="1">
    <citation type="submission" date="2014-09" db="EMBL/GenBank/DDBJ databases">
        <authorList>
            <person name="Ellenberger Sabrina"/>
        </authorList>
    </citation>
    <scope>NUCLEOTIDE SEQUENCE [LARGE SCALE GENOMIC DNA]</scope>
    <source>
        <strain evidence="1 2">CBS 412.66</strain>
    </source>
</reference>
<accession>A0A0B7MXC8</accession>
<keyword evidence="2" id="KW-1185">Reference proteome</keyword>
<protein>
    <submittedName>
        <fullName evidence="1">Uncharacterized protein</fullName>
    </submittedName>
</protein>
<organism evidence="1 2">
    <name type="scientific">Parasitella parasitica</name>
    <dbReference type="NCBI Taxonomy" id="35722"/>
    <lineage>
        <taxon>Eukaryota</taxon>
        <taxon>Fungi</taxon>
        <taxon>Fungi incertae sedis</taxon>
        <taxon>Mucoromycota</taxon>
        <taxon>Mucoromycotina</taxon>
        <taxon>Mucoromycetes</taxon>
        <taxon>Mucorales</taxon>
        <taxon>Mucorineae</taxon>
        <taxon>Mucoraceae</taxon>
        <taxon>Parasitella</taxon>
    </lineage>
</organism>
<dbReference type="OrthoDB" id="2280432at2759"/>